<comment type="caution">
    <text evidence="2">The sequence shown here is derived from an EMBL/GenBank/DDBJ whole genome shotgun (WGS) entry which is preliminary data.</text>
</comment>
<evidence type="ECO:0000259" key="1">
    <source>
        <dbReference type="Pfam" id="PF00561"/>
    </source>
</evidence>
<reference evidence="2" key="1">
    <citation type="submission" date="2022-08" db="EMBL/GenBank/DDBJ databases">
        <title>The genomic sequence of strain Paenibacillus sp. SCIV0701.</title>
        <authorList>
            <person name="Zhao H."/>
        </authorList>
    </citation>
    <scope>NUCLEOTIDE SEQUENCE</scope>
    <source>
        <strain evidence="2">SCIV0701</strain>
    </source>
</reference>
<proteinExistence type="predicted"/>
<gene>
    <name evidence="2" type="ORF">NQZ67_15295</name>
</gene>
<dbReference type="InterPro" id="IPR000073">
    <property type="entry name" value="AB_hydrolase_1"/>
</dbReference>
<dbReference type="InterPro" id="IPR050471">
    <property type="entry name" value="AB_hydrolase"/>
</dbReference>
<dbReference type="RefSeq" id="WP_257447345.1">
    <property type="nucleotide sequence ID" value="NZ_JANIPJ010000010.1"/>
</dbReference>
<evidence type="ECO:0000313" key="3">
    <source>
        <dbReference type="Proteomes" id="UP001141950"/>
    </source>
</evidence>
<organism evidence="2 3">
    <name type="scientific">Paenibacillus soyae</name>
    <dbReference type="NCBI Taxonomy" id="2969249"/>
    <lineage>
        <taxon>Bacteria</taxon>
        <taxon>Bacillati</taxon>
        <taxon>Bacillota</taxon>
        <taxon>Bacilli</taxon>
        <taxon>Bacillales</taxon>
        <taxon>Paenibacillaceae</taxon>
        <taxon>Paenibacillus</taxon>
    </lineage>
</organism>
<feature type="domain" description="AB hydrolase-1" evidence="1">
    <location>
        <begin position="26"/>
        <end position="262"/>
    </location>
</feature>
<accession>A0A9X2S9L1</accession>
<dbReference type="AlphaFoldDB" id="A0A9X2S9L1"/>
<dbReference type="PRINTS" id="PR00111">
    <property type="entry name" value="ABHYDROLASE"/>
</dbReference>
<dbReference type="Pfam" id="PF00561">
    <property type="entry name" value="Abhydrolase_1"/>
    <property type="match status" value="1"/>
</dbReference>
<protein>
    <submittedName>
        <fullName evidence="2">Alpha/beta fold hydrolase</fullName>
    </submittedName>
</protein>
<keyword evidence="3" id="KW-1185">Reference proteome</keyword>
<dbReference type="PANTHER" id="PTHR43433:SF5">
    <property type="entry name" value="AB HYDROLASE-1 DOMAIN-CONTAINING PROTEIN"/>
    <property type="match status" value="1"/>
</dbReference>
<dbReference type="InterPro" id="IPR029058">
    <property type="entry name" value="AB_hydrolase_fold"/>
</dbReference>
<sequence length="288" mass="31718">MNQHLWVSNNGAELYTESFGERNDPALLLIMGAQSSMVWWDEAFCRRLADAGRFVIRYDNRDVGESTAYEPGQPGYTFVDMADDAIAVLDAYGIEKACIAGMSMGGMLTQMIALRHPDRVSGIVLIATSNFAPDLPPMEEKVMSFFASMGEVDWNDERSVADFSVAKWNVLRGSKHAFEENRIRELALLELRRSRRPASMTNHAFVAGGEEYLARTSEIAVPALVIHGTEDPIIPYAHGRSLATVIPGAILLTLEGTGHELHQGDWDVMIEAILRHSASPGSHSEIGI</sequence>
<evidence type="ECO:0000313" key="2">
    <source>
        <dbReference type="EMBL" id="MCR2805251.1"/>
    </source>
</evidence>
<name>A0A9X2S9L1_9BACL</name>
<keyword evidence="2" id="KW-0378">Hydrolase</keyword>
<dbReference type="GO" id="GO:0004806">
    <property type="term" value="F:triacylglycerol lipase activity"/>
    <property type="evidence" value="ECO:0007669"/>
    <property type="project" value="TreeGrafter"/>
</dbReference>
<dbReference type="GO" id="GO:0046503">
    <property type="term" value="P:glycerolipid catabolic process"/>
    <property type="evidence" value="ECO:0007669"/>
    <property type="project" value="TreeGrafter"/>
</dbReference>
<dbReference type="SUPFAM" id="SSF53474">
    <property type="entry name" value="alpha/beta-Hydrolases"/>
    <property type="match status" value="1"/>
</dbReference>
<dbReference type="PANTHER" id="PTHR43433">
    <property type="entry name" value="HYDROLASE, ALPHA/BETA FOLD FAMILY PROTEIN"/>
    <property type="match status" value="1"/>
</dbReference>
<dbReference type="EMBL" id="JANIPJ010000010">
    <property type="protein sequence ID" value="MCR2805251.1"/>
    <property type="molecule type" value="Genomic_DNA"/>
</dbReference>
<dbReference type="Proteomes" id="UP001141950">
    <property type="component" value="Unassembled WGS sequence"/>
</dbReference>
<dbReference type="Gene3D" id="3.40.50.1820">
    <property type="entry name" value="alpha/beta hydrolase"/>
    <property type="match status" value="1"/>
</dbReference>